<dbReference type="InterPro" id="IPR013025">
    <property type="entry name" value="Ribosomal_uL23-like"/>
</dbReference>
<dbReference type="GO" id="GO:0019843">
    <property type="term" value="F:rRNA binding"/>
    <property type="evidence" value="ECO:0007669"/>
    <property type="project" value="UniProtKB-UniRule"/>
</dbReference>
<dbReference type="Pfam" id="PF00276">
    <property type="entry name" value="Ribosomal_L23"/>
    <property type="match status" value="1"/>
</dbReference>
<reference evidence="5 6" key="1">
    <citation type="submission" date="2013-11" db="EMBL/GenBank/DDBJ databases">
        <title>Single cell genomics of uncultured Tannerella BU063 (oral taxon 286).</title>
        <authorList>
            <person name="Beall C.J."/>
            <person name="Campbell A.G."/>
            <person name="Griffen A.L."/>
            <person name="Podar M."/>
            <person name="Leys E.J."/>
        </authorList>
    </citation>
    <scope>NUCLEOTIDE SEQUENCE [LARGE SCALE GENOMIC DNA]</scope>
    <source>
        <strain evidence="5">Cell 1/3</strain>
    </source>
</reference>
<comment type="caution">
    <text evidence="5">The sequence shown here is derived from an EMBL/GenBank/DDBJ whole genome shotgun (WGS) entry which is preliminary data.</text>
</comment>
<evidence type="ECO:0000256" key="3">
    <source>
        <dbReference type="ARBA" id="ARBA00023274"/>
    </source>
</evidence>
<keyword evidence="2 4" id="KW-0689">Ribosomal protein</keyword>
<dbReference type="AlphaFoldDB" id="W2CGD0"/>
<dbReference type="PANTHER" id="PTHR12059:SF5">
    <property type="entry name" value="LARGE RIBOSOMAL SUBUNIT PROTEIN UL23M"/>
    <property type="match status" value="1"/>
</dbReference>
<dbReference type="InterPro" id="IPR012678">
    <property type="entry name" value="Ribosomal_uL23/eL15/eS24_sf"/>
</dbReference>
<evidence type="ECO:0000313" key="5">
    <source>
        <dbReference type="EMBL" id="ETK06294.1"/>
    </source>
</evidence>
<evidence type="ECO:0000256" key="2">
    <source>
        <dbReference type="ARBA" id="ARBA00022980"/>
    </source>
</evidence>
<sequence length="98" mass="11312">MMGLIIKPILTEKQTLITEKRPNRYGFYVTPDANKLEIKRAVEEMYKVSVENVNTMNYFGKRKSRYTRSGVINGKQSAYKKAIVSLKEGEVIDFFANI</sequence>
<protein>
    <recommendedName>
        <fullName evidence="4">Large ribosomal subunit protein uL23</fullName>
    </recommendedName>
</protein>
<proteinExistence type="inferred from homology"/>
<dbReference type="InterPro" id="IPR012677">
    <property type="entry name" value="Nucleotide-bd_a/b_plait_sf"/>
</dbReference>
<dbReference type="NCBIfam" id="NF004363">
    <property type="entry name" value="PRK05738.2-4"/>
    <property type="match status" value="1"/>
</dbReference>
<dbReference type="GO" id="GO:0005840">
    <property type="term" value="C:ribosome"/>
    <property type="evidence" value="ECO:0007669"/>
    <property type="project" value="UniProtKB-KW"/>
</dbReference>
<evidence type="ECO:0000313" key="6">
    <source>
        <dbReference type="Proteomes" id="UP000034982"/>
    </source>
</evidence>
<keyword evidence="4" id="KW-0694">RNA-binding</keyword>
<dbReference type="GO" id="GO:0006412">
    <property type="term" value="P:translation"/>
    <property type="evidence" value="ECO:0007669"/>
    <property type="project" value="UniProtKB-UniRule"/>
</dbReference>
<organism evidence="5 6">
    <name type="scientific">Tannerella sp. oral taxon BU063 isolate Cell 1/3</name>
    <dbReference type="NCBI Taxonomy" id="1411022"/>
    <lineage>
        <taxon>Bacteria</taxon>
        <taxon>Pseudomonadati</taxon>
        <taxon>Bacteroidota</taxon>
        <taxon>Bacteroidia</taxon>
        <taxon>Bacteroidales</taxon>
        <taxon>Tannerellaceae</taxon>
        <taxon>Tannerella</taxon>
    </lineage>
</organism>
<dbReference type="SUPFAM" id="SSF54189">
    <property type="entry name" value="Ribosomal proteins S24e, L23 and L15e"/>
    <property type="match status" value="1"/>
</dbReference>
<dbReference type="GO" id="GO:1990904">
    <property type="term" value="C:ribonucleoprotein complex"/>
    <property type="evidence" value="ECO:0007669"/>
    <property type="project" value="UniProtKB-KW"/>
</dbReference>
<comment type="similarity">
    <text evidence="1 4">Belongs to the universal ribosomal protein uL23 family.</text>
</comment>
<comment type="function">
    <text evidence="4">One of the early assembly proteins it binds 23S rRNA. One of the proteins that surrounds the polypeptide exit tunnel on the outside of the ribosome. Forms the main docking site for trigger factor binding to the ribosome.</text>
</comment>
<name>W2CGD0_9BACT</name>
<keyword evidence="4" id="KW-0699">rRNA-binding</keyword>
<evidence type="ECO:0000256" key="1">
    <source>
        <dbReference type="ARBA" id="ARBA00006700"/>
    </source>
</evidence>
<keyword evidence="3 4" id="KW-0687">Ribonucleoprotein</keyword>
<dbReference type="Proteomes" id="UP000034982">
    <property type="component" value="Unassembled WGS sequence"/>
</dbReference>
<accession>W2CGD0</accession>
<dbReference type="Gene3D" id="3.30.70.330">
    <property type="match status" value="1"/>
</dbReference>
<gene>
    <name evidence="4" type="primary">rplW</name>
    <name evidence="5" type="ORF">T230_13205</name>
</gene>
<dbReference type="PATRIC" id="fig|1411022.3.peg.1699"/>
<comment type="subunit">
    <text evidence="4">Part of the 50S ribosomal subunit. Contacts protein L29, and trigger factor when it is bound to the ribosome.</text>
</comment>
<dbReference type="HAMAP" id="MF_01369_B">
    <property type="entry name" value="Ribosomal_uL23_B"/>
    <property type="match status" value="1"/>
</dbReference>
<evidence type="ECO:0000256" key="4">
    <source>
        <dbReference type="HAMAP-Rule" id="MF_01369"/>
    </source>
</evidence>
<dbReference type="EMBL" id="AYYE01001194">
    <property type="protein sequence ID" value="ETK06294.1"/>
    <property type="molecule type" value="Genomic_DNA"/>
</dbReference>
<dbReference type="GO" id="GO:0003735">
    <property type="term" value="F:structural constituent of ribosome"/>
    <property type="evidence" value="ECO:0007669"/>
    <property type="project" value="InterPro"/>
</dbReference>
<dbReference type="PANTHER" id="PTHR12059">
    <property type="entry name" value="RIBOSOMAL PROTEIN L23-RELATED"/>
    <property type="match status" value="1"/>
</dbReference>